<name>A0A7K1S9I3_9BACT</name>
<comment type="caution">
    <text evidence="2">The sequence shown here is derived from an EMBL/GenBank/DDBJ whole genome shotgun (WGS) entry which is preliminary data.</text>
</comment>
<gene>
    <name evidence="2" type="ORF">GO755_10700</name>
</gene>
<dbReference type="Proteomes" id="UP000436006">
    <property type="component" value="Unassembled WGS sequence"/>
</dbReference>
<feature type="region of interest" description="Disordered" evidence="1">
    <location>
        <begin position="45"/>
        <end position="67"/>
    </location>
</feature>
<dbReference type="AlphaFoldDB" id="A0A7K1S9I3"/>
<keyword evidence="3" id="KW-1185">Reference proteome</keyword>
<evidence type="ECO:0000313" key="2">
    <source>
        <dbReference type="EMBL" id="MVM30503.1"/>
    </source>
</evidence>
<proteinExistence type="predicted"/>
<evidence type="ECO:0000256" key="1">
    <source>
        <dbReference type="SAM" id="MobiDB-lite"/>
    </source>
</evidence>
<dbReference type="EMBL" id="WPIN01000003">
    <property type="protein sequence ID" value="MVM30503.1"/>
    <property type="molecule type" value="Genomic_DNA"/>
</dbReference>
<evidence type="ECO:0000313" key="3">
    <source>
        <dbReference type="Proteomes" id="UP000436006"/>
    </source>
</evidence>
<organism evidence="2 3">
    <name type="scientific">Spirosoma arboris</name>
    <dbReference type="NCBI Taxonomy" id="2682092"/>
    <lineage>
        <taxon>Bacteria</taxon>
        <taxon>Pseudomonadati</taxon>
        <taxon>Bacteroidota</taxon>
        <taxon>Cytophagia</taxon>
        <taxon>Cytophagales</taxon>
        <taxon>Cytophagaceae</taxon>
        <taxon>Spirosoma</taxon>
    </lineage>
</organism>
<reference evidence="2 3" key="1">
    <citation type="submission" date="2019-12" db="EMBL/GenBank/DDBJ databases">
        <title>Spirosoma sp. HMF4905 genome sequencing and assembly.</title>
        <authorList>
            <person name="Kang H."/>
            <person name="Cha I."/>
            <person name="Kim H."/>
            <person name="Joh K."/>
        </authorList>
    </citation>
    <scope>NUCLEOTIDE SEQUENCE [LARGE SCALE GENOMIC DNA]</scope>
    <source>
        <strain evidence="2 3">HMF4905</strain>
    </source>
</reference>
<dbReference type="RefSeq" id="WP_157584731.1">
    <property type="nucleotide sequence ID" value="NZ_WPIN01000003.1"/>
</dbReference>
<sequence length="85" mass="9447">MDKRKQKMPSINDGLTQKVAEASDVFALDNVTQLREAIDQAVYGQTEENKLSESDRAHTVEGLTTLGQMGMLTETDLDEARKGYL</sequence>
<accession>A0A7K1S9I3</accession>
<protein>
    <submittedName>
        <fullName evidence="2">Uncharacterized protein</fullName>
    </submittedName>
</protein>
<feature type="compositionally biased region" description="Basic and acidic residues" evidence="1">
    <location>
        <begin position="47"/>
        <end position="59"/>
    </location>
</feature>